<dbReference type="AlphaFoldDB" id="A0A7G6TYF3"/>
<gene>
    <name evidence="2" type="ORF">HB776_11525</name>
</gene>
<dbReference type="InterPro" id="IPR018968">
    <property type="entry name" value="Phasin"/>
</dbReference>
<organism evidence="2 3">
    <name type="scientific">Tardiphaga robiniae</name>
    <dbReference type="NCBI Taxonomy" id="943830"/>
    <lineage>
        <taxon>Bacteria</taxon>
        <taxon>Pseudomonadati</taxon>
        <taxon>Pseudomonadota</taxon>
        <taxon>Alphaproteobacteria</taxon>
        <taxon>Hyphomicrobiales</taxon>
        <taxon>Nitrobacteraceae</taxon>
        <taxon>Tardiphaga</taxon>
    </lineage>
</organism>
<dbReference type="KEGG" id="trb:HB776_11525"/>
<accession>A0A7G6TYF3</accession>
<dbReference type="Proteomes" id="UP000515291">
    <property type="component" value="Chromosome"/>
</dbReference>
<dbReference type="RefSeq" id="WP_184517791.1">
    <property type="nucleotide sequence ID" value="NZ_CP050292.1"/>
</dbReference>
<name>A0A7G6TYF3_9BRAD</name>
<reference evidence="3" key="1">
    <citation type="journal article" date="2020" name="Mol. Plant Microbe">
        <title>Rhizobial microsymbionts of the narrowly endemic Oxytropis species growing in Kamchatka are characterized by significant genetic diversity and possess a set of genes that are associated with T3SS and T6SS secretion systems and can affect the development of symbiosis.</title>
        <authorList>
            <person name="Safronova V."/>
            <person name="Guro P."/>
            <person name="Sazanova A."/>
            <person name="Kuznetsova I."/>
            <person name="Belimov A."/>
            <person name="Yakubov V."/>
            <person name="Chirak E."/>
            <person name="Afonin A."/>
            <person name="Gogolev Y."/>
            <person name="Andronov E."/>
            <person name="Tikhonovich I."/>
        </authorList>
    </citation>
    <scope>NUCLEOTIDE SEQUENCE [LARGE SCALE GENOMIC DNA]</scope>
    <source>
        <strain evidence="3">581</strain>
    </source>
</reference>
<feature type="domain" description="Phasin" evidence="1">
    <location>
        <begin position="5"/>
        <end position="101"/>
    </location>
</feature>
<dbReference type="EMBL" id="CP050292">
    <property type="protein sequence ID" value="QND71785.1"/>
    <property type="molecule type" value="Genomic_DNA"/>
</dbReference>
<proteinExistence type="predicted"/>
<evidence type="ECO:0000313" key="3">
    <source>
        <dbReference type="Proteomes" id="UP000515291"/>
    </source>
</evidence>
<dbReference type="Pfam" id="PF09361">
    <property type="entry name" value="Phasin_2"/>
    <property type="match status" value="1"/>
</dbReference>
<sequence length="111" mass="12181">MIKVEDIQQYGKEQFESAVASAATLQNGAQAIAVAVGDYTKKSFEDGNAFVTKLSGVQSLDKVLEVQTEYAKSAYESFVTESHKISELYVDLAKQAYKPFEGFVAKMTPAR</sequence>
<evidence type="ECO:0000259" key="1">
    <source>
        <dbReference type="Pfam" id="PF09361"/>
    </source>
</evidence>
<evidence type="ECO:0000313" key="2">
    <source>
        <dbReference type="EMBL" id="QND71785.1"/>
    </source>
</evidence>
<protein>
    <submittedName>
        <fullName evidence="2">Phasin family protein</fullName>
    </submittedName>
</protein>